<evidence type="ECO:0000313" key="8">
    <source>
        <dbReference type="EMBL" id="EWT03796.1"/>
    </source>
</evidence>
<feature type="binding site" evidence="4">
    <location>
        <position position="52"/>
    </location>
    <ligand>
        <name>FAD</name>
        <dbReference type="ChEBI" id="CHEBI:57692"/>
    </ligand>
</feature>
<feature type="binding site" evidence="4">
    <location>
        <position position="202"/>
    </location>
    <ligand>
        <name>NAD(+)</name>
        <dbReference type="ChEBI" id="CHEBI:57540"/>
    </ligand>
</feature>
<dbReference type="RefSeq" id="WP_034722680.1">
    <property type="nucleotide sequence ID" value="NZ_AWQS01000458.1"/>
</dbReference>
<sequence>MATQRYDIAVIGLGPGGEHVAGELASAGLSVLAVDHRLVGGECPYWACIPSKMMVRAATSLAEARRVPLLAGATAEVIPDWSPVADRIRDEATDDWDDKAAVDRLTGKGATFVRGTGRVVSANEVEVDGEAYAIGRGIVVNTGTNPLIPPIDGIEDVDIWTNRDLVEARELPSSIVILGGGAIGCEFGQVLARFGVDVTIVESGPRLLSNEEPEASDRLRQLFEDEGVQVRLGATATKVSASDGRVELGLDDGSSVTGERLLVATGRRVDPAAAGLDRVGVDPGAHAVPVDDRCRVTDGVWAIGDITGKGAFTHVSMYQAGIVVRDLLGQDGPAADYRALPRVTFTEPEVGAVGLTEAQARDQGIDVRTGSVPIAQTSRGFIQGPGNEGILKLVEDAGRGVLVGATTMGPAGGEVLGALSVAVHAEVPVETLRSMIYAYPTFHRGIETALGDLG</sequence>
<proteinExistence type="inferred from homology"/>
<dbReference type="PATRIC" id="fig|584657.3.peg.4325"/>
<dbReference type="Proteomes" id="UP000019494">
    <property type="component" value="Unassembled WGS sequence"/>
</dbReference>
<name>W9GC54_9MICO</name>
<feature type="binding site" evidence="4">
    <location>
        <position position="117"/>
    </location>
    <ligand>
        <name>FAD</name>
        <dbReference type="ChEBI" id="CHEBI:57692"/>
    </ligand>
</feature>
<dbReference type="AlphaFoldDB" id="W9GC54"/>
<feature type="domain" description="FAD/NAD(P)-binding" evidence="7">
    <location>
        <begin position="6"/>
        <end position="320"/>
    </location>
</feature>
<keyword evidence="4" id="KW-0547">Nucleotide-binding</keyword>
<organism evidence="8 9">
    <name type="scientific">Intrasporangium chromatireducens Q5-1</name>
    <dbReference type="NCBI Taxonomy" id="584657"/>
    <lineage>
        <taxon>Bacteria</taxon>
        <taxon>Bacillati</taxon>
        <taxon>Actinomycetota</taxon>
        <taxon>Actinomycetes</taxon>
        <taxon>Micrococcales</taxon>
        <taxon>Intrasporangiaceae</taxon>
        <taxon>Intrasporangium</taxon>
    </lineage>
</organism>
<dbReference type="PRINTS" id="PR00411">
    <property type="entry name" value="PNDRDTASEI"/>
</dbReference>
<dbReference type="Gene3D" id="3.50.50.60">
    <property type="entry name" value="FAD/NAD(P)-binding domain"/>
    <property type="match status" value="2"/>
</dbReference>
<evidence type="ECO:0000256" key="3">
    <source>
        <dbReference type="ARBA" id="ARBA00022827"/>
    </source>
</evidence>
<dbReference type="Pfam" id="PF02852">
    <property type="entry name" value="Pyr_redox_dim"/>
    <property type="match status" value="1"/>
</dbReference>
<dbReference type="PIRSF" id="PIRSF000350">
    <property type="entry name" value="Mercury_reductase_MerA"/>
    <property type="match status" value="1"/>
</dbReference>
<dbReference type="SUPFAM" id="SSF55424">
    <property type="entry name" value="FAD/NAD-linked reductases, dimerisation (C-terminal) domain"/>
    <property type="match status" value="1"/>
</dbReference>
<dbReference type="Gene3D" id="3.30.390.30">
    <property type="match status" value="1"/>
</dbReference>
<dbReference type="OrthoDB" id="4797035at2"/>
<evidence type="ECO:0000259" key="6">
    <source>
        <dbReference type="Pfam" id="PF02852"/>
    </source>
</evidence>
<feature type="binding site" evidence="4">
    <location>
        <position position="305"/>
    </location>
    <ligand>
        <name>NAD(+)</name>
        <dbReference type="ChEBI" id="CHEBI:57540"/>
    </ligand>
</feature>
<feature type="disulfide bond" description="Redox-active" evidence="5">
    <location>
        <begin position="43"/>
        <end position="48"/>
    </location>
</feature>
<evidence type="ECO:0000256" key="4">
    <source>
        <dbReference type="PIRSR" id="PIRSR000350-3"/>
    </source>
</evidence>
<keyword evidence="3 4" id="KW-0274">FAD</keyword>
<feature type="binding site" evidence="4">
    <location>
        <begin position="179"/>
        <end position="186"/>
    </location>
    <ligand>
        <name>NAD(+)</name>
        <dbReference type="ChEBI" id="CHEBI:57540"/>
    </ligand>
</feature>
<keyword evidence="2" id="KW-0285">Flavoprotein</keyword>
<protein>
    <submittedName>
        <fullName evidence="8">Pyridine nucleotide-disulfide oxidoreductase</fullName>
    </submittedName>
</protein>
<dbReference type="EMBL" id="AWQS01000458">
    <property type="protein sequence ID" value="EWT03796.1"/>
    <property type="molecule type" value="Genomic_DNA"/>
</dbReference>
<dbReference type="InterPro" id="IPR001100">
    <property type="entry name" value="Pyr_nuc-diS_OxRdtase"/>
</dbReference>
<dbReference type="PANTHER" id="PTHR43014">
    <property type="entry name" value="MERCURIC REDUCTASE"/>
    <property type="match status" value="1"/>
</dbReference>
<comment type="caution">
    <text evidence="8">The sequence shown here is derived from an EMBL/GenBank/DDBJ whole genome shotgun (WGS) entry which is preliminary data.</text>
</comment>
<dbReference type="PANTHER" id="PTHR43014:SF2">
    <property type="entry name" value="MERCURIC REDUCTASE"/>
    <property type="match status" value="1"/>
</dbReference>
<comment type="similarity">
    <text evidence="1">Belongs to the class-I pyridine nucleotide-disulfide oxidoreductase family.</text>
</comment>
<evidence type="ECO:0000256" key="2">
    <source>
        <dbReference type="ARBA" id="ARBA00022630"/>
    </source>
</evidence>
<dbReference type="GO" id="GO:0003955">
    <property type="term" value="F:NAD(P)H dehydrogenase (quinone) activity"/>
    <property type="evidence" value="ECO:0007669"/>
    <property type="project" value="TreeGrafter"/>
</dbReference>
<dbReference type="InterPro" id="IPR004099">
    <property type="entry name" value="Pyr_nucl-diS_OxRdtase_dimer"/>
</dbReference>
<gene>
    <name evidence="8" type="ORF">N864_18425</name>
</gene>
<reference evidence="9" key="1">
    <citation type="submission" date="2013-08" db="EMBL/GenBank/DDBJ databases">
        <title>Intrasporangium oryzae NRRL B-24470.</title>
        <authorList>
            <person name="Liu H."/>
            <person name="Wang G."/>
        </authorList>
    </citation>
    <scope>NUCLEOTIDE SEQUENCE [LARGE SCALE GENOMIC DNA]</scope>
    <source>
        <strain evidence="9">Q5-1</strain>
    </source>
</reference>
<dbReference type="InterPro" id="IPR036188">
    <property type="entry name" value="FAD/NAD-bd_sf"/>
</dbReference>
<feature type="domain" description="Pyridine nucleotide-disulphide oxidoreductase dimerisation" evidence="6">
    <location>
        <begin position="341"/>
        <end position="449"/>
    </location>
</feature>
<evidence type="ECO:0000259" key="7">
    <source>
        <dbReference type="Pfam" id="PF07992"/>
    </source>
</evidence>
<evidence type="ECO:0000313" key="9">
    <source>
        <dbReference type="Proteomes" id="UP000019494"/>
    </source>
</evidence>
<evidence type="ECO:0000256" key="5">
    <source>
        <dbReference type="PIRSR" id="PIRSR000350-4"/>
    </source>
</evidence>
<dbReference type="SUPFAM" id="SSF51905">
    <property type="entry name" value="FAD/NAD(P)-binding domain"/>
    <property type="match status" value="1"/>
</dbReference>
<evidence type="ECO:0000256" key="1">
    <source>
        <dbReference type="ARBA" id="ARBA00007532"/>
    </source>
</evidence>
<dbReference type="InterPro" id="IPR023753">
    <property type="entry name" value="FAD/NAD-binding_dom"/>
</dbReference>
<feature type="binding site" evidence="4">
    <location>
        <position position="266"/>
    </location>
    <ligand>
        <name>NAD(+)</name>
        <dbReference type="ChEBI" id="CHEBI:57540"/>
    </ligand>
</feature>
<keyword evidence="4" id="KW-0520">NAD</keyword>
<dbReference type="Pfam" id="PF07992">
    <property type="entry name" value="Pyr_redox_2"/>
    <property type="match status" value="1"/>
</dbReference>
<dbReference type="GO" id="GO:0050660">
    <property type="term" value="F:flavin adenine dinucleotide binding"/>
    <property type="evidence" value="ECO:0007669"/>
    <property type="project" value="TreeGrafter"/>
</dbReference>
<dbReference type="PRINTS" id="PR00368">
    <property type="entry name" value="FADPNR"/>
</dbReference>
<keyword evidence="9" id="KW-1185">Reference proteome</keyword>
<accession>W9GC54</accession>
<dbReference type="InterPro" id="IPR016156">
    <property type="entry name" value="FAD/NAD-linked_Rdtase_dimer_sf"/>
</dbReference>
<comment type="cofactor">
    <cofactor evidence="4">
        <name>FAD</name>
        <dbReference type="ChEBI" id="CHEBI:57692"/>
    </cofactor>
    <text evidence="4">Binds 1 FAD per subunit.</text>
</comment>